<accession>A0A140L8J4</accession>
<sequence length="191" mass="21665">MLAAEYSVLHKIIASLLVGFSIKLMDDYIDEEKEMQSSHSLVKQMGKGTLPYAMILTALAAGFHGEYAVTLTSACYIVGMFHHLNTKLLSGLRSYQESLLVMLINVYFFSFQAIFSSIIIILLIQIADDILDVEWDRKYGFKNYANQFGKGEAIIVTLILGVISIMFYLSKFLIVVSSAIWIEWAYKKIHR</sequence>
<protein>
    <submittedName>
        <fullName evidence="2">Uncharacterized protein</fullName>
    </submittedName>
</protein>
<dbReference type="EMBL" id="LOEE01000021">
    <property type="protein sequence ID" value="KXG76869.1"/>
    <property type="molecule type" value="Genomic_DNA"/>
</dbReference>
<keyword evidence="1" id="KW-0472">Membrane</keyword>
<evidence type="ECO:0000313" key="2">
    <source>
        <dbReference type="EMBL" id="KXG76869.1"/>
    </source>
</evidence>
<keyword evidence="1" id="KW-1133">Transmembrane helix</keyword>
<dbReference type="OrthoDB" id="1680253at2"/>
<reference evidence="2 3" key="1">
    <citation type="submission" date="2015-12" db="EMBL/GenBank/DDBJ databases">
        <title>Draft genome sequence of the thermoanaerobe Thermotalea metallivorans, an isolate from the runoff channel of the Great Artesian Basin, Australia.</title>
        <authorList>
            <person name="Patel B.K."/>
        </authorList>
    </citation>
    <scope>NUCLEOTIDE SEQUENCE [LARGE SCALE GENOMIC DNA]</scope>
    <source>
        <strain evidence="2 3">B2-1</strain>
    </source>
</reference>
<dbReference type="STRING" id="520762.AN619_08610"/>
<dbReference type="RefSeq" id="WP_068555231.1">
    <property type="nucleotide sequence ID" value="NZ_LOEE01000021.1"/>
</dbReference>
<feature type="transmembrane region" description="Helical" evidence="1">
    <location>
        <begin position="52"/>
        <end position="78"/>
    </location>
</feature>
<name>A0A140L8J4_9FIRM</name>
<evidence type="ECO:0000256" key="1">
    <source>
        <dbReference type="SAM" id="Phobius"/>
    </source>
</evidence>
<comment type="caution">
    <text evidence="2">The sequence shown here is derived from an EMBL/GenBank/DDBJ whole genome shotgun (WGS) entry which is preliminary data.</text>
</comment>
<feature type="transmembrane region" description="Helical" evidence="1">
    <location>
        <begin position="153"/>
        <end position="182"/>
    </location>
</feature>
<organism evidence="2 3">
    <name type="scientific">Thermotalea metallivorans</name>
    <dbReference type="NCBI Taxonomy" id="520762"/>
    <lineage>
        <taxon>Bacteria</taxon>
        <taxon>Bacillati</taxon>
        <taxon>Bacillota</taxon>
        <taxon>Clostridia</taxon>
        <taxon>Peptostreptococcales</taxon>
        <taxon>Thermotaleaceae</taxon>
        <taxon>Thermotalea</taxon>
    </lineage>
</organism>
<feature type="transmembrane region" description="Helical" evidence="1">
    <location>
        <begin position="99"/>
        <end position="127"/>
    </location>
</feature>
<dbReference type="AlphaFoldDB" id="A0A140L8J4"/>
<keyword evidence="1" id="KW-0812">Transmembrane</keyword>
<evidence type="ECO:0000313" key="3">
    <source>
        <dbReference type="Proteomes" id="UP000070456"/>
    </source>
</evidence>
<dbReference type="Proteomes" id="UP000070456">
    <property type="component" value="Unassembled WGS sequence"/>
</dbReference>
<gene>
    <name evidence="2" type="ORF">AN619_08610</name>
</gene>
<proteinExistence type="predicted"/>
<keyword evidence="3" id="KW-1185">Reference proteome</keyword>